<dbReference type="PROSITE" id="PS50009">
    <property type="entry name" value="RASGEF_CAT"/>
    <property type="match status" value="1"/>
</dbReference>
<dbReference type="PROSITE" id="PS50212">
    <property type="entry name" value="RASGEF_NTER"/>
    <property type="match status" value="1"/>
</dbReference>
<feature type="compositionally biased region" description="Polar residues" evidence="3">
    <location>
        <begin position="136"/>
        <end position="161"/>
    </location>
</feature>
<feature type="compositionally biased region" description="Polar residues" evidence="3">
    <location>
        <begin position="202"/>
        <end position="212"/>
    </location>
</feature>
<dbReference type="GeneID" id="83207477"/>
<dbReference type="GO" id="GO:0005886">
    <property type="term" value="C:plasma membrane"/>
    <property type="evidence" value="ECO:0007669"/>
    <property type="project" value="TreeGrafter"/>
</dbReference>
<gene>
    <name evidence="6" type="ORF">O0I10_000055</name>
</gene>
<feature type="compositionally biased region" description="Polar residues" evidence="3">
    <location>
        <begin position="229"/>
        <end position="241"/>
    </location>
</feature>
<keyword evidence="1 2" id="KW-0344">Guanine-nucleotide releasing factor</keyword>
<organism evidence="6 7">
    <name type="scientific">Lichtheimia ornata</name>
    <dbReference type="NCBI Taxonomy" id="688661"/>
    <lineage>
        <taxon>Eukaryota</taxon>
        <taxon>Fungi</taxon>
        <taxon>Fungi incertae sedis</taxon>
        <taxon>Mucoromycota</taxon>
        <taxon>Mucoromycotina</taxon>
        <taxon>Mucoromycetes</taxon>
        <taxon>Mucorales</taxon>
        <taxon>Lichtheimiaceae</taxon>
        <taxon>Lichtheimia</taxon>
    </lineage>
</organism>
<evidence type="ECO:0000313" key="6">
    <source>
        <dbReference type="EMBL" id="KAJ8663781.1"/>
    </source>
</evidence>
<dbReference type="InterPro" id="IPR008937">
    <property type="entry name" value="Ras-like_GEF"/>
</dbReference>
<sequence length="971" mass="108138">MTSVAPNSTTNIADTCSFDPTNNNHQHYAPPHHHHHHHHHRPPTPNDASYEFASSSTPKNGANALKLLFSNRWGSHTPAPKKSRSLKDMFYTQLSNASMSSHKQRKGSLQDASIYDNESATLGTVSGYYSCSASINENDDPQNSHVDSLSGQLSYQPNNEDPTSSLPSPPPSAKNVSKIYHYQHHHHPPPLARVPKMYQDPMPSSSSEDTLVVSASESSIRTEVDMDPSNHTLSISTSHPTGLTIDHPETSRLPRSPSTLSAIHTEHAQPTFVSSQPRPYDNPHVIPEDVSQQQQPPSSHLAPPPPPPSTIGATRSLKHFRSESDLARLKNMFTPTSTKGRSAHDRHPKFHPQQQSNTGLSSARMSPTGSNSTTSSNSTKTLVPQRTSSLHSSTSTVTVNSANDKDSSSSGGGDNHSWGLLRSLRKNYSSVNLRQAAKDEALRETSFDTTSLYGYSLGKSMPSNRHDSTIHVSENGHDVLIMESVCGKTEVVAGTQERLFARLADEGVQDLDYVDTYILNHSKFTSSADLLENLMARFHMETLPDSQHYSKRCIQVKVLNVISRWVKLQYFDFKKKGILQTRLEAFLNGDVERAGFSTEAKMIKDALNLQISKHSRRRHSLLAMSSHSLTSFGSNRSATGSPPPQRRTSPTTSIFSFAQQSSHQQPSNMTTPPTSPMSPIYKMSSQDDTTSILLSTDSKYIARYLTLADFYLLKCITGYDYLNGLWRRQQKDDQQEAHDGCCYIDLMTKRANMLTHWIMHELLSIKGNKQRRTGLRRVIDIAKHCVEWNNYHTAMVITMGLASTPVQRMQETWESLSSRDMNAYMSLQRLLDVSNNMSHYRQAFSKKVVKKTAAPAVPFFPLVLKDLTFYMDGTPTMKQSSTAGNVPLINFVKFRAVTKFVQGILSHTHENYWFAGELDHLAFFPGMHQNEAAFSSAAGPLDPVAEAIEYRLRAVVDCYNDTGCHVYSSCT</sequence>
<feature type="compositionally biased region" description="Low complexity" evidence="3">
    <location>
        <begin position="368"/>
        <end position="402"/>
    </location>
</feature>
<dbReference type="GO" id="GO:0005085">
    <property type="term" value="F:guanyl-nucleotide exchange factor activity"/>
    <property type="evidence" value="ECO:0007669"/>
    <property type="project" value="UniProtKB-KW"/>
</dbReference>
<comment type="caution">
    <text evidence="6">The sequence shown here is derived from an EMBL/GenBank/DDBJ whole genome shotgun (WGS) entry which is preliminary data.</text>
</comment>
<dbReference type="Pfam" id="PF00618">
    <property type="entry name" value="RasGEF_N"/>
    <property type="match status" value="1"/>
</dbReference>
<dbReference type="SMART" id="SM00229">
    <property type="entry name" value="RasGEFN"/>
    <property type="match status" value="1"/>
</dbReference>
<evidence type="ECO:0000259" key="4">
    <source>
        <dbReference type="PROSITE" id="PS50009"/>
    </source>
</evidence>
<feature type="domain" description="Ras-GEF" evidence="4">
    <location>
        <begin position="697"/>
        <end position="941"/>
    </location>
</feature>
<dbReference type="InterPro" id="IPR000651">
    <property type="entry name" value="Ras-like_Gua-exchang_fac_N"/>
</dbReference>
<dbReference type="PANTHER" id="PTHR23113">
    <property type="entry name" value="GUANINE NUCLEOTIDE EXCHANGE FACTOR"/>
    <property type="match status" value="1"/>
</dbReference>
<feature type="region of interest" description="Disordered" evidence="3">
    <location>
        <begin position="1"/>
        <end position="57"/>
    </location>
</feature>
<evidence type="ECO:0000256" key="1">
    <source>
        <dbReference type="ARBA" id="ARBA00022658"/>
    </source>
</evidence>
<dbReference type="Gene3D" id="1.20.870.10">
    <property type="entry name" value="Son of sevenless (SoS) protein Chain: S domain 1"/>
    <property type="match status" value="1"/>
</dbReference>
<name>A0AAD8DJ55_9FUNG</name>
<dbReference type="PANTHER" id="PTHR23113:SF363">
    <property type="entry name" value="PROTEIN SON OF SEVENLESS"/>
    <property type="match status" value="1"/>
</dbReference>
<protein>
    <recommendedName>
        <fullName evidence="8">Ras guanine nucleotide exchange factor domain-containing protein</fullName>
    </recommendedName>
</protein>
<dbReference type="PROSITE" id="PS00720">
    <property type="entry name" value="RASGEF"/>
    <property type="match status" value="1"/>
</dbReference>
<evidence type="ECO:0000313" key="7">
    <source>
        <dbReference type="Proteomes" id="UP001234581"/>
    </source>
</evidence>
<reference evidence="6 7" key="1">
    <citation type="submission" date="2023-03" db="EMBL/GenBank/DDBJ databases">
        <title>Genome sequence of Lichtheimia ornata CBS 291.66.</title>
        <authorList>
            <person name="Mohabir J.T."/>
            <person name="Shea T.P."/>
            <person name="Kurbessoian T."/>
            <person name="Berby B."/>
            <person name="Fontaine J."/>
            <person name="Livny J."/>
            <person name="Gnirke A."/>
            <person name="Stajich J.E."/>
            <person name="Cuomo C.A."/>
        </authorList>
    </citation>
    <scope>NUCLEOTIDE SEQUENCE [LARGE SCALE GENOMIC DNA]</scope>
    <source>
        <strain evidence="6">CBS 291.66</strain>
    </source>
</reference>
<feature type="domain" description="N-terminal Ras-GEF" evidence="5">
    <location>
        <begin position="487"/>
        <end position="611"/>
    </location>
</feature>
<proteinExistence type="predicted"/>
<accession>A0AAD8DJ55</accession>
<dbReference type="InterPro" id="IPR023578">
    <property type="entry name" value="Ras_GEF_dom_sf"/>
</dbReference>
<keyword evidence="7" id="KW-1185">Reference proteome</keyword>
<dbReference type="Pfam" id="PF00617">
    <property type="entry name" value="RasGEF"/>
    <property type="match status" value="1"/>
</dbReference>
<evidence type="ECO:0000256" key="3">
    <source>
        <dbReference type="SAM" id="MobiDB-lite"/>
    </source>
</evidence>
<feature type="compositionally biased region" description="Low complexity" evidence="3">
    <location>
        <begin position="291"/>
        <end position="301"/>
    </location>
</feature>
<evidence type="ECO:0008006" key="8">
    <source>
        <dbReference type="Google" id="ProtNLM"/>
    </source>
</evidence>
<dbReference type="RefSeq" id="XP_058348693.1">
    <property type="nucleotide sequence ID" value="XM_058480170.1"/>
</dbReference>
<dbReference type="GO" id="GO:0007265">
    <property type="term" value="P:Ras protein signal transduction"/>
    <property type="evidence" value="ECO:0007669"/>
    <property type="project" value="TreeGrafter"/>
</dbReference>
<dbReference type="AlphaFoldDB" id="A0AAD8DJ55"/>
<dbReference type="EMBL" id="JARTCD010000001">
    <property type="protein sequence ID" value="KAJ8663781.1"/>
    <property type="molecule type" value="Genomic_DNA"/>
</dbReference>
<feature type="compositionally biased region" description="Polar residues" evidence="3">
    <location>
        <begin position="1"/>
        <end position="24"/>
    </location>
</feature>
<dbReference type="SMART" id="SM00147">
    <property type="entry name" value="RasGEF"/>
    <property type="match status" value="1"/>
</dbReference>
<dbReference type="InterPro" id="IPR001895">
    <property type="entry name" value="RASGEF_cat_dom"/>
</dbReference>
<dbReference type="CDD" id="cd06224">
    <property type="entry name" value="REM"/>
    <property type="match status" value="1"/>
</dbReference>
<dbReference type="SUPFAM" id="SSF48366">
    <property type="entry name" value="Ras GEF"/>
    <property type="match status" value="1"/>
</dbReference>
<feature type="region of interest" description="Disordered" evidence="3">
    <location>
        <begin position="226"/>
        <end position="257"/>
    </location>
</feature>
<feature type="compositionally biased region" description="Polar residues" evidence="3">
    <location>
        <begin position="352"/>
        <end position="367"/>
    </location>
</feature>
<feature type="compositionally biased region" description="Basic residues" evidence="3">
    <location>
        <begin position="30"/>
        <end position="42"/>
    </location>
</feature>
<feature type="region of interest" description="Disordered" evidence="3">
    <location>
        <begin position="136"/>
        <end position="212"/>
    </location>
</feature>
<feature type="region of interest" description="Disordered" evidence="3">
    <location>
        <begin position="269"/>
        <end position="417"/>
    </location>
</feature>
<dbReference type="Gene3D" id="1.10.840.10">
    <property type="entry name" value="Ras guanine-nucleotide exchange factors catalytic domain"/>
    <property type="match status" value="1"/>
</dbReference>
<dbReference type="InterPro" id="IPR036964">
    <property type="entry name" value="RASGEF_cat_dom_sf"/>
</dbReference>
<dbReference type="Proteomes" id="UP001234581">
    <property type="component" value="Unassembled WGS sequence"/>
</dbReference>
<dbReference type="InterPro" id="IPR019804">
    <property type="entry name" value="Ras_G-nucl-exch_fac_CS"/>
</dbReference>
<feature type="region of interest" description="Disordered" evidence="3">
    <location>
        <begin position="631"/>
        <end position="651"/>
    </location>
</feature>
<evidence type="ECO:0000256" key="2">
    <source>
        <dbReference type="PROSITE-ProRule" id="PRU00168"/>
    </source>
</evidence>
<evidence type="ECO:0000259" key="5">
    <source>
        <dbReference type="PROSITE" id="PS50212"/>
    </source>
</evidence>